<keyword evidence="14" id="KW-1185">Reference proteome</keyword>
<evidence type="ECO:0000256" key="6">
    <source>
        <dbReference type="ARBA" id="ARBA00022692"/>
    </source>
</evidence>
<feature type="domain" description="HAMP" evidence="12">
    <location>
        <begin position="166"/>
        <end position="218"/>
    </location>
</feature>
<keyword evidence="5 13" id="KW-0808">Transferase</keyword>
<reference evidence="13 14" key="1">
    <citation type="submission" date="2018-11" db="EMBL/GenBank/DDBJ databases">
        <authorList>
            <person name="Criscuolo A."/>
        </authorList>
    </citation>
    <scope>NUCLEOTIDE SEQUENCE [LARGE SCALE GENOMIC DNA]</scope>
    <source>
        <strain evidence="13">ACIP111625</strain>
    </source>
</reference>
<dbReference type="RefSeq" id="WP_124088762.1">
    <property type="nucleotide sequence ID" value="NZ_UXAW01000134.1"/>
</dbReference>
<dbReference type="EMBL" id="UXAW01000134">
    <property type="protein sequence ID" value="VDC33875.1"/>
    <property type="molecule type" value="Genomic_DNA"/>
</dbReference>
<dbReference type="InterPro" id="IPR003660">
    <property type="entry name" value="HAMP_dom"/>
</dbReference>
<dbReference type="GO" id="GO:0000155">
    <property type="term" value="F:phosphorelay sensor kinase activity"/>
    <property type="evidence" value="ECO:0007669"/>
    <property type="project" value="InterPro"/>
</dbReference>
<dbReference type="InterPro" id="IPR005467">
    <property type="entry name" value="His_kinase_dom"/>
</dbReference>
<evidence type="ECO:0000256" key="8">
    <source>
        <dbReference type="ARBA" id="ARBA00022989"/>
    </source>
</evidence>
<evidence type="ECO:0000256" key="2">
    <source>
        <dbReference type="ARBA" id="ARBA00004370"/>
    </source>
</evidence>
<dbReference type="SUPFAM" id="SSF47384">
    <property type="entry name" value="Homodimeric domain of signal transducing histidine kinase"/>
    <property type="match status" value="1"/>
</dbReference>
<evidence type="ECO:0000313" key="13">
    <source>
        <dbReference type="EMBL" id="VDC33875.1"/>
    </source>
</evidence>
<dbReference type="GO" id="GO:0005886">
    <property type="term" value="C:plasma membrane"/>
    <property type="evidence" value="ECO:0007669"/>
    <property type="project" value="TreeGrafter"/>
</dbReference>
<dbReference type="PROSITE" id="PS50885">
    <property type="entry name" value="HAMP"/>
    <property type="match status" value="1"/>
</dbReference>
<evidence type="ECO:0000256" key="3">
    <source>
        <dbReference type="ARBA" id="ARBA00012438"/>
    </source>
</evidence>
<feature type="transmembrane region" description="Helical" evidence="10">
    <location>
        <begin position="21"/>
        <end position="40"/>
    </location>
</feature>
<keyword evidence="10" id="KW-0472">Membrane</keyword>
<dbReference type="Pfam" id="PF00512">
    <property type="entry name" value="HisKA"/>
    <property type="match status" value="1"/>
</dbReference>
<evidence type="ECO:0000313" key="14">
    <source>
        <dbReference type="Proteomes" id="UP000277498"/>
    </source>
</evidence>
<dbReference type="AlphaFoldDB" id="A0A3P5XGF8"/>
<keyword evidence="7" id="KW-0418">Kinase</keyword>
<dbReference type="InterPro" id="IPR036097">
    <property type="entry name" value="HisK_dim/P_sf"/>
</dbReference>
<dbReference type="InterPro" id="IPR003594">
    <property type="entry name" value="HATPase_dom"/>
</dbReference>
<feature type="transmembrane region" description="Helical" evidence="10">
    <location>
        <begin position="142"/>
        <end position="162"/>
    </location>
</feature>
<protein>
    <recommendedName>
        <fullName evidence="3">histidine kinase</fullName>
        <ecNumber evidence="3">2.7.13.3</ecNumber>
    </recommendedName>
</protein>
<dbReference type="CDD" id="cd00082">
    <property type="entry name" value="HisKA"/>
    <property type="match status" value="1"/>
</dbReference>
<sequence length="416" mass="45347">MRPARARGGDWSIRRRLSRRVLLLVMASWAVTIGLATLFLDHEINEMLDEELQSLAETTVLYLDATPGPAISRAVGIDPGNGERVLRILPQGAPEPDAPWPGLTADGFHHVAGWRILRRTAEGTVIEAAHKDSWRREEMFEAASAFLILILPMGALLIWGLGVSFRRGFAPLDALSDSLRQRDPQDLTPLERSGLPRELQPLAQGLNGYITGIGNLRRAERHFIANASHELRTPVAAIRAQLDLSRDEAARAALPLLDSLTRRVERLLQLSRSEAGLGLGREASDLVQIIRLLVQEAGFRAPHPIRFDDGDIEQMNVAADPDALAIVLRNLLENALEHGSGPVLIRLRPGQLVIRNPAEGGAFHDLPFTKRTGSAGMGLGLTIVDQLTTAMGITVTKAHRDGIASVTLGLPPRADH</sequence>
<dbReference type="PANTHER" id="PTHR45436:SF5">
    <property type="entry name" value="SENSOR HISTIDINE KINASE TRCS"/>
    <property type="match status" value="1"/>
</dbReference>
<keyword evidence="6 10" id="KW-0812">Transmembrane</keyword>
<dbReference type="SUPFAM" id="SSF55874">
    <property type="entry name" value="ATPase domain of HSP90 chaperone/DNA topoisomerase II/histidine kinase"/>
    <property type="match status" value="1"/>
</dbReference>
<dbReference type="OrthoDB" id="9809766at2"/>
<dbReference type="InterPro" id="IPR036890">
    <property type="entry name" value="HATPase_C_sf"/>
</dbReference>
<dbReference type="EC" id="2.7.13.3" evidence="3"/>
<evidence type="ECO:0000259" key="12">
    <source>
        <dbReference type="PROSITE" id="PS50885"/>
    </source>
</evidence>
<dbReference type="InterPro" id="IPR050428">
    <property type="entry name" value="TCS_sensor_his_kinase"/>
</dbReference>
<feature type="domain" description="Histidine kinase" evidence="11">
    <location>
        <begin position="226"/>
        <end position="414"/>
    </location>
</feature>
<dbReference type="InterPro" id="IPR003661">
    <property type="entry name" value="HisK_dim/P_dom"/>
</dbReference>
<evidence type="ECO:0000256" key="1">
    <source>
        <dbReference type="ARBA" id="ARBA00000085"/>
    </source>
</evidence>
<evidence type="ECO:0000256" key="5">
    <source>
        <dbReference type="ARBA" id="ARBA00022679"/>
    </source>
</evidence>
<comment type="catalytic activity">
    <reaction evidence="1">
        <text>ATP + protein L-histidine = ADP + protein N-phospho-L-histidine.</text>
        <dbReference type="EC" id="2.7.13.3"/>
    </reaction>
</comment>
<dbReference type="SMART" id="SM00387">
    <property type="entry name" value="HATPase_c"/>
    <property type="match status" value="1"/>
</dbReference>
<gene>
    <name evidence="13" type="primary">qseC_3</name>
    <name evidence="13" type="ORF">XINFAN_04104</name>
</gene>
<keyword evidence="4" id="KW-0597">Phosphoprotein</keyword>
<evidence type="ECO:0000256" key="4">
    <source>
        <dbReference type="ARBA" id="ARBA00022553"/>
    </source>
</evidence>
<evidence type="ECO:0000259" key="11">
    <source>
        <dbReference type="PROSITE" id="PS50109"/>
    </source>
</evidence>
<accession>A0A3P5XGF8</accession>
<dbReference type="Proteomes" id="UP000277498">
    <property type="component" value="Unassembled WGS sequence"/>
</dbReference>
<evidence type="ECO:0000256" key="9">
    <source>
        <dbReference type="ARBA" id="ARBA00023012"/>
    </source>
</evidence>
<dbReference type="Pfam" id="PF02518">
    <property type="entry name" value="HATPase_c"/>
    <property type="match status" value="1"/>
</dbReference>
<dbReference type="PANTHER" id="PTHR45436">
    <property type="entry name" value="SENSOR HISTIDINE KINASE YKOH"/>
    <property type="match status" value="1"/>
</dbReference>
<evidence type="ECO:0000256" key="7">
    <source>
        <dbReference type="ARBA" id="ARBA00022777"/>
    </source>
</evidence>
<keyword evidence="8 10" id="KW-1133">Transmembrane helix</keyword>
<keyword evidence="9" id="KW-0902">Two-component regulatory system</keyword>
<evidence type="ECO:0000256" key="10">
    <source>
        <dbReference type="SAM" id="Phobius"/>
    </source>
</evidence>
<organism evidence="13 14">
    <name type="scientific">Pseudogemmobacter humi</name>
    <dbReference type="NCBI Taxonomy" id="2483812"/>
    <lineage>
        <taxon>Bacteria</taxon>
        <taxon>Pseudomonadati</taxon>
        <taxon>Pseudomonadota</taxon>
        <taxon>Alphaproteobacteria</taxon>
        <taxon>Rhodobacterales</taxon>
        <taxon>Paracoccaceae</taxon>
        <taxon>Pseudogemmobacter</taxon>
    </lineage>
</organism>
<dbReference type="PROSITE" id="PS50109">
    <property type="entry name" value="HIS_KIN"/>
    <property type="match status" value="1"/>
</dbReference>
<dbReference type="SMART" id="SM00388">
    <property type="entry name" value="HisKA"/>
    <property type="match status" value="1"/>
</dbReference>
<dbReference type="Gene3D" id="1.10.287.130">
    <property type="match status" value="1"/>
</dbReference>
<comment type="subcellular location">
    <subcellularLocation>
        <location evidence="2">Membrane</location>
    </subcellularLocation>
</comment>
<name>A0A3P5XGF8_9RHOB</name>
<proteinExistence type="predicted"/>
<dbReference type="Gene3D" id="3.30.565.10">
    <property type="entry name" value="Histidine kinase-like ATPase, C-terminal domain"/>
    <property type="match status" value="1"/>
</dbReference>